<evidence type="ECO:0000256" key="1">
    <source>
        <dbReference type="SAM" id="MobiDB-lite"/>
    </source>
</evidence>
<name>A0A7W3RND7_STRMR</name>
<evidence type="ECO:0000313" key="2">
    <source>
        <dbReference type="EMBL" id="MBA9055348.1"/>
    </source>
</evidence>
<accession>A0A7W3RND7</accession>
<comment type="caution">
    <text evidence="2">The sequence shown here is derived from an EMBL/GenBank/DDBJ whole genome shotgun (WGS) entry which is preliminary data.</text>
</comment>
<sequence length="355" mass="36079">MTISSAWLSPDSQTRADTRVAQTGALTPVTESTGRSGVLPGSASGQSVIGGLALTGATGAMTAQLGAGRAVIQSAPDRGAYPVTVTEPVPLTFADGDAQYGRIDLVVLRIYDDAYDGSGRSEAVAEIVPGQPAATPTAPSVPDASLPLFAVAVAAGVSAAQGIAWSTAVTDLRSPTVAVGGILPARADDTAAGGYPGPYRESAAGALQRWNGSAWTPAVVTSAFTCDMAAGSTNSTTYTSTLANTTVSALTVNFTVPPSGAVLLHFGARMWTTGSTSSSAYMIPQLTQNGTVVYAANDNSACMYGGPVSGSVATMWRLYGLTPGGVYTMTAMHRSNDATVTCVFDNRFMRVDPAN</sequence>
<feature type="region of interest" description="Disordered" evidence="1">
    <location>
        <begin position="1"/>
        <end position="41"/>
    </location>
</feature>
<proteinExistence type="predicted"/>
<feature type="compositionally biased region" description="Polar residues" evidence="1">
    <location>
        <begin position="1"/>
        <end position="35"/>
    </location>
</feature>
<dbReference type="RefSeq" id="WP_182776440.1">
    <property type="nucleotide sequence ID" value="NZ_BAAAHW010000003.1"/>
</dbReference>
<evidence type="ECO:0000313" key="3">
    <source>
        <dbReference type="Proteomes" id="UP000577386"/>
    </source>
</evidence>
<dbReference type="Proteomes" id="UP000577386">
    <property type="component" value="Unassembled WGS sequence"/>
</dbReference>
<reference evidence="2 3" key="1">
    <citation type="submission" date="2020-08" db="EMBL/GenBank/DDBJ databases">
        <title>Sequencing the genomes of 1000 actinobacteria strains.</title>
        <authorList>
            <person name="Klenk H.-P."/>
        </authorList>
    </citation>
    <scope>NUCLEOTIDE SEQUENCE [LARGE SCALE GENOMIC DNA]</scope>
    <source>
        <strain evidence="2 3">DSM 41827</strain>
    </source>
</reference>
<gene>
    <name evidence="2" type="ORF">HDA42_004526</name>
</gene>
<organism evidence="2 3">
    <name type="scientific">Streptomyces murinus</name>
    <dbReference type="NCBI Taxonomy" id="33900"/>
    <lineage>
        <taxon>Bacteria</taxon>
        <taxon>Bacillati</taxon>
        <taxon>Actinomycetota</taxon>
        <taxon>Actinomycetes</taxon>
        <taxon>Kitasatosporales</taxon>
        <taxon>Streptomycetaceae</taxon>
        <taxon>Streptomyces</taxon>
    </lineage>
</organism>
<dbReference type="EMBL" id="JACJIJ010000002">
    <property type="protein sequence ID" value="MBA9055348.1"/>
    <property type="molecule type" value="Genomic_DNA"/>
</dbReference>
<dbReference type="AlphaFoldDB" id="A0A7W3RND7"/>
<keyword evidence="3" id="KW-1185">Reference proteome</keyword>
<dbReference type="GeneID" id="93975813"/>
<protein>
    <submittedName>
        <fullName evidence="2">Uncharacterized protein</fullName>
    </submittedName>
</protein>